<keyword evidence="1" id="KW-0805">Transcription regulation</keyword>
<evidence type="ECO:0000256" key="3">
    <source>
        <dbReference type="ARBA" id="ARBA00023163"/>
    </source>
</evidence>
<dbReference type="AlphaFoldDB" id="A0A0A3I499"/>
<dbReference type="PANTHER" id="PTHR43537:SF54">
    <property type="entry name" value="TRANSCRIPTIONAL REGULATOR, GNTR FAMILY"/>
    <property type="match status" value="1"/>
</dbReference>
<dbReference type="SMART" id="SM00345">
    <property type="entry name" value="HTH_GNTR"/>
    <property type="match status" value="1"/>
</dbReference>
<dbReference type="OrthoDB" id="9799482at2"/>
<evidence type="ECO:0000313" key="6">
    <source>
        <dbReference type="Proteomes" id="UP000030416"/>
    </source>
</evidence>
<keyword evidence="2" id="KW-0238">DNA-binding</keyword>
<keyword evidence="3" id="KW-0804">Transcription</keyword>
<dbReference type="EMBL" id="JPVN01000018">
    <property type="protein sequence ID" value="KGR77498.1"/>
    <property type="molecule type" value="Genomic_DNA"/>
</dbReference>
<sequence>METKQENKKVFLEIVKQLKELIDKEHIKPGDKLPSERVLSERLAVGRSSVREALRSLELLGLIETRQGGGTFLSSGQNIQLVEILSSFILRVSPSVDEVHTTRRMHEKEAIRVICSDKNLTALPVWESLFYKIEVESEVVRDHILRELIIASGNRLSLKIWMQLAAYSATPLKKITTKKEKPILLVLLKSIQLGFKKEALEAYEQWMFTIKNNLINENQSN</sequence>
<dbReference type="PROSITE" id="PS50949">
    <property type="entry name" value="HTH_GNTR"/>
    <property type="match status" value="1"/>
</dbReference>
<dbReference type="eggNOG" id="COG2186">
    <property type="taxonomic scope" value="Bacteria"/>
</dbReference>
<dbReference type="PRINTS" id="PR00035">
    <property type="entry name" value="HTHGNTR"/>
</dbReference>
<dbReference type="CDD" id="cd07377">
    <property type="entry name" value="WHTH_GntR"/>
    <property type="match status" value="1"/>
</dbReference>
<dbReference type="SUPFAM" id="SSF46785">
    <property type="entry name" value="Winged helix' DNA-binding domain"/>
    <property type="match status" value="1"/>
</dbReference>
<name>A0A0A3I499_9BACL</name>
<dbReference type="GO" id="GO:0003700">
    <property type="term" value="F:DNA-binding transcription factor activity"/>
    <property type="evidence" value="ECO:0007669"/>
    <property type="project" value="InterPro"/>
</dbReference>
<proteinExistence type="predicted"/>
<evidence type="ECO:0000259" key="4">
    <source>
        <dbReference type="PROSITE" id="PS50949"/>
    </source>
</evidence>
<keyword evidence="6" id="KW-1185">Reference proteome</keyword>
<accession>A0A0A3I499</accession>
<dbReference type="InterPro" id="IPR000524">
    <property type="entry name" value="Tscrpt_reg_HTH_GntR"/>
</dbReference>
<dbReference type="GO" id="GO:0003677">
    <property type="term" value="F:DNA binding"/>
    <property type="evidence" value="ECO:0007669"/>
    <property type="project" value="UniProtKB-KW"/>
</dbReference>
<evidence type="ECO:0000256" key="1">
    <source>
        <dbReference type="ARBA" id="ARBA00023015"/>
    </source>
</evidence>
<protein>
    <submittedName>
        <fullName evidence="5">GntR family transcriptional regulator</fullName>
    </submittedName>
</protein>
<dbReference type="InterPro" id="IPR036390">
    <property type="entry name" value="WH_DNA-bd_sf"/>
</dbReference>
<feature type="domain" description="HTH gntR-type" evidence="4">
    <location>
        <begin position="8"/>
        <end position="76"/>
    </location>
</feature>
<reference evidence="5 6" key="1">
    <citation type="submission" date="2014-02" db="EMBL/GenBank/DDBJ databases">
        <title>Draft genome sequence of Lysinibacillus manganicus DSM 26584T.</title>
        <authorList>
            <person name="Zhang F."/>
            <person name="Wang G."/>
            <person name="Zhang L."/>
        </authorList>
    </citation>
    <scope>NUCLEOTIDE SEQUENCE [LARGE SCALE GENOMIC DNA]</scope>
    <source>
        <strain evidence="5 6">DSM 26584</strain>
    </source>
</reference>
<dbReference type="RefSeq" id="WP_036188140.1">
    <property type="nucleotide sequence ID" value="NZ_AVDA01000018.1"/>
</dbReference>
<dbReference type="Proteomes" id="UP000030416">
    <property type="component" value="Unassembled WGS sequence"/>
</dbReference>
<dbReference type="PANTHER" id="PTHR43537">
    <property type="entry name" value="TRANSCRIPTIONAL REGULATOR, GNTR FAMILY"/>
    <property type="match status" value="1"/>
</dbReference>
<evidence type="ECO:0000313" key="5">
    <source>
        <dbReference type="EMBL" id="KGR77498.1"/>
    </source>
</evidence>
<organism evidence="5 6">
    <name type="scientific">Ureibacillus manganicus DSM 26584</name>
    <dbReference type="NCBI Taxonomy" id="1384049"/>
    <lineage>
        <taxon>Bacteria</taxon>
        <taxon>Bacillati</taxon>
        <taxon>Bacillota</taxon>
        <taxon>Bacilli</taxon>
        <taxon>Bacillales</taxon>
        <taxon>Caryophanaceae</taxon>
        <taxon>Ureibacillus</taxon>
    </lineage>
</organism>
<comment type="caution">
    <text evidence="5">The sequence shown here is derived from an EMBL/GenBank/DDBJ whole genome shotgun (WGS) entry which is preliminary data.</text>
</comment>
<dbReference type="Pfam" id="PF00392">
    <property type="entry name" value="GntR"/>
    <property type="match status" value="1"/>
</dbReference>
<dbReference type="Gene3D" id="1.10.10.10">
    <property type="entry name" value="Winged helix-like DNA-binding domain superfamily/Winged helix DNA-binding domain"/>
    <property type="match status" value="1"/>
</dbReference>
<evidence type="ECO:0000256" key="2">
    <source>
        <dbReference type="ARBA" id="ARBA00023125"/>
    </source>
</evidence>
<gene>
    <name evidence="5" type="ORF">CD29_14655</name>
</gene>
<dbReference type="STRING" id="1384049.CD29_14655"/>
<dbReference type="InterPro" id="IPR036388">
    <property type="entry name" value="WH-like_DNA-bd_sf"/>
</dbReference>